<keyword evidence="8" id="KW-1185">Reference proteome</keyword>
<organism evidence="6 8">
    <name type="scientific">Didymodactylos carnosus</name>
    <dbReference type="NCBI Taxonomy" id="1234261"/>
    <lineage>
        <taxon>Eukaryota</taxon>
        <taxon>Metazoa</taxon>
        <taxon>Spiralia</taxon>
        <taxon>Gnathifera</taxon>
        <taxon>Rotifera</taxon>
        <taxon>Eurotatoria</taxon>
        <taxon>Bdelloidea</taxon>
        <taxon>Philodinida</taxon>
        <taxon>Philodinidae</taxon>
        <taxon>Didymodactylos</taxon>
    </lineage>
</organism>
<keyword evidence="3 5" id="KW-1133">Transmembrane helix</keyword>
<sequence>MDYGPTRLDSLLSYRLNMVVHSPQSYPFRGIKYFLTHSQLWFHVLFGVIIMVAFTLATIILLFLFVFPLQAHAFHEGITHFPEWLSWILSFLITILEVAVCVNRNLYITSPLNLIPCIGTIFYIYLNGFYYAWSLHCKYFDLLGLNFQQGKRYVHQNRSDYVRFGVVAVLLEMIPLLNFLTPVTNIIGSALWACDIERFKEPLEHPRNFLLAPAELPTTTSLPPGNYGSIKDGSEKVDYPPSYNEVIEQQAQAANIYPTAPVEPSYQEKQ</sequence>
<evidence type="ECO:0000256" key="5">
    <source>
        <dbReference type="SAM" id="Phobius"/>
    </source>
</evidence>
<dbReference type="InterPro" id="IPR052786">
    <property type="entry name" value="Spore_wall_assembly"/>
</dbReference>
<evidence type="ECO:0000256" key="4">
    <source>
        <dbReference type="ARBA" id="ARBA00023136"/>
    </source>
</evidence>
<keyword evidence="2 5" id="KW-0812">Transmembrane</keyword>
<dbReference type="PANTHER" id="PTHR34292">
    <property type="entry name" value="OUTER SPORE WALL PROTEIN LDS1"/>
    <property type="match status" value="1"/>
</dbReference>
<dbReference type="PANTHER" id="PTHR34292:SF2">
    <property type="entry name" value="OUTER SPORE WALL PROTEIN LDS1"/>
    <property type="match status" value="1"/>
</dbReference>
<protein>
    <submittedName>
        <fullName evidence="6">Uncharacterized protein</fullName>
    </submittedName>
</protein>
<evidence type="ECO:0000256" key="2">
    <source>
        <dbReference type="ARBA" id="ARBA00022692"/>
    </source>
</evidence>
<name>A0A813NJY5_9BILA</name>
<dbReference type="EMBL" id="CAJOBC010000017">
    <property type="protein sequence ID" value="CAF3519108.1"/>
    <property type="molecule type" value="Genomic_DNA"/>
</dbReference>
<reference evidence="6" key="1">
    <citation type="submission" date="2021-02" db="EMBL/GenBank/DDBJ databases">
        <authorList>
            <person name="Nowell W R."/>
        </authorList>
    </citation>
    <scope>NUCLEOTIDE SEQUENCE</scope>
</reference>
<dbReference type="OrthoDB" id="10012223at2759"/>
<dbReference type="Pfam" id="PF07264">
    <property type="entry name" value="EI24"/>
    <property type="match status" value="1"/>
</dbReference>
<comment type="subcellular location">
    <subcellularLocation>
        <location evidence="1">Membrane</location>
        <topology evidence="1">Multi-pass membrane protein</topology>
    </subcellularLocation>
</comment>
<evidence type="ECO:0000313" key="7">
    <source>
        <dbReference type="EMBL" id="CAF3519108.1"/>
    </source>
</evidence>
<feature type="transmembrane region" description="Helical" evidence="5">
    <location>
        <begin position="161"/>
        <end position="180"/>
    </location>
</feature>
<proteinExistence type="predicted"/>
<dbReference type="Proteomes" id="UP000663829">
    <property type="component" value="Unassembled WGS sequence"/>
</dbReference>
<gene>
    <name evidence="6" type="ORF">GPM918_LOCUS256</name>
    <name evidence="7" type="ORF">SRO942_LOCUS257</name>
</gene>
<feature type="transmembrane region" description="Helical" evidence="5">
    <location>
        <begin position="114"/>
        <end position="133"/>
    </location>
</feature>
<dbReference type="EMBL" id="CAJNOQ010000017">
    <property type="protein sequence ID" value="CAF0740856.1"/>
    <property type="molecule type" value="Genomic_DNA"/>
</dbReference>
<evidence type="ECO:0000256" key="3">
    <source>
        <dbReference type="ARBA" id="ARBA00022989"/>
    </source>
</evidence>
<feature type="transmembrane region" description="Helical" evidence="5">
    <location>
        <begin position="84"/>
        <end position="102"/>
    </location>
</feature>
<keyword evidence="4 5" id="KW-0472">Membrane</keyword>
<dbReference type="Proteomes" id="UP000681722">
    <property type="component" value="Unassembled WGS sequence"/>
</dbReference>
<evidence type="ECO:0000313" key="8">
    <source>
        <dbReference type="Proteomes" id="UP000663829"/>
    </source>
</evidence>
<accession>A0A813NJY5</accession>
<dbReference type="AlphaFoldDB" id="A0A813NJY5"/>
<evidence type="ECO:0000256" key="1">
    <source>
        <dbReference type="ARBA" id="ARBA00004141"/>
    </source>
</evidence>
<dbReference type="InterPro" id="IPR059112">
    <property type="entry name" value="CysZ/EI24"/>
</dbReference>
<evidence type="ECO:0000313" key="6">
    <source>
        <dbReference type="EMBL" id="CAF0740856.1"/>
    </source>
</evidence>
<feature type="transmembrane region" description="Helical" evidence="5">
    <location>
        <begin position="40"/>
        <end position="64"/>
    </location>
</feature>
<comment type="caution">
    <text evidence="6">The sequence shown here is derived from an EMBL/GenBank/DDBJ whole genome shotgun (WGS) entry which is preliminary data.</text>
</comment>